<evidence type="ECO:0000256" key="2">
    <source>
        <dbReference type="PROSITE-ProRule" id="PRU00235"/>
    </source>
</evidence>
<feature type="repeat" description="RCC1" evidence="2">
    <location>
        <begin position="322"/>
        <end position="385"/>
    </location>
</feature>
<feature type="region of interest" description="Disordered" evidence="3">
    <location>
        <begin position="1362"/>
        <end position="1415"/>
    </location>
</feature>
<evidence type="ECO:0000256" key="3">
    <source>
        <dbReference type="SAM" id="MobiDB-lite"/>
    </source>
</evidence>
<feature type="domain" description="BTB" evidence="4">
    <location>
        <begin position="877"/>
        <end position="933"/>
    </location>
</feature>
<reference evidence="5" key="1">
    <citation type="journal article" date="2021" name="Open Biol.">
        <title>Shared evolutionary footprints suggest mitochondrial oxidative damage underlies multiple complex I losses in fungi.</title>
        <authorList>
            <person name="Schikora-Tamarit M.A."/>
            <person name="Marcet-Houben M."/>
            <person name="Nosek J."/>
            <person name="Gabaldon T."/>
        </authorList>
    </citation>
    <scope>NUCLEOTIDE SEQUENCE</scope>
    <source>
        <strain evidence="5">CBS6075</strain>
    </source>
</reference>
<dbReference type="InterPro" id="IPR011333">
    <property type="entry name" value="SKP1/BTB/POZ_sf"/>
</dbReference>
<sequence>MLNASNIQFSTAVKVADQDRRSNSPEPGLSSQGTLQFPKKFVNSLSSMSKKELEKRDIYGRTLLHTVCLVNKRYLLDKLLKNPNLNIAITDLENHWNCLHYAIFYKNFIIAQMLISKCHLLLQGKDREGFTPLDLMSSEIDIWRLKWIPESVGRLERPRKKKQIEARKYGVDEINLQKRFSEDQSVFQAIRTPKWFDINRGGSNLVMTGSVKEVSHGPDHLVNVDMRKLKHKYADTETYPKLSERISYSRIRDVKMSRNHTIVLTSEPRANMFVSGLGTRGRLGSGNGQPQDSFAGVPAFEHERVLFVDVSNDHSICVTADAKVYTWGLNSYGQLGYQVDIAPHQTEACVSTPRVVNTGDLRKYTQNSFLGASCSKFHSLVYTKSEIFVWGLNIGQFGFNPSGSSAKIPGKDGMGLVQTTPCRTLFSYGNIRTVFATDTFTLVLSDLDELHFYLKGFHSKVCPPLLKKIDSKAFNSFQPRVLSQKKSIHKVIVQKGCDVCLLLLDNGDILQLSMDSRSIDNAAFQRSLKFTTVWKASKEHLRCTDVDMSNDGSVIICVQDGSAYKRIKRTILKDSISSHEYISRKFKFSKISGLNKVVKVVSDPLFSKFAFVRDDIDLIPHRLSKSSILSDFSRLSPLHEIQDDLQVQRQTITNRENEVFMTHDDSYQTDFIYKIEHQTADDDEALWLEETEMPSSTSDNLDKVLHDRWTQPYKAVPALAALPQDESLREMLKSEELDYWIAMKDLSRNKHYNMKVVVSNVEVEVHREVLELRSAPLGKLIHQGGKLELGDVKISYQAGELEFSGVTVSAVLIVLHLIYTDQFLDIWTDYPLGKVPPRIQKTKTAFEHLAKLVRLVDPMGRVKCEHPLIDDLRNLHGSCSVKLADGSVQVFEPLLIVRSAYFETLFSRRWGVESISLPEVSHTVFEIVLKHLYGVQYDALFDNIDKITDVSSFLNCNLDVIEVAEELMLDELSDVCQLLMKDFIALDNVYTLLRHSYHMKAYKLFGNCLWFIYNNLDVLLLDPSFGDLIDEEDNQFLNIVNDAMKWFANLKYYHRDQKPLFLQDNSGLLKEFVQDMDSFNSHWIHPLLWDVAKPIFEEPTTPSKTSVSERRRRSSARRIEEIKTTVPGAAEKPRSLSKVLYSQQLAMGSTEEVNESAIADDEVEPDFVVVSGKRRPSSKSSLSAATGTPIVRSDSVTLPQRKTSPTPVTTPRPSRPSSVTVHHESPNTSVGSLPTLSESYGATNTGTQSPSSASPVVKATSKGMPRLSQRERIKREKQPVVIPTGSSAWNTTNAWGSSAPSTPSKPYSLVSTSGPPASVPSFESILLEEKLKQEKKAPLPVRSFEDILIEEEFEMWWAQESARVQEDLQRSQQHSKPKNNRRNRKSSSSKENQRTGSGSSGKMPARKNYQRRVDV</sequence>
<dbReference type="Pfam" id="PF00651">
    <property type="entry name" value="BTB"/>
    <property type="match status" value="1"/>
</dbReference>
<dbReference type="InterPro" id="IPR051625">
    <property type="entry name" value="Signaling_Regulatory_Domain"/>
</dbReference>
<protein>
    <recommendedName>
        <fullName evidence="4">BTB domain-containing protein</fullName>
    </recommendedName>
</protein>
<dbReference type="SUPFAM" id="SSF54695">
    <property type="entry name" value="POZ domain"/>
    <property type="match status" value="1"/>
</dbReference>
<keyword evidence="1" id="KW-0677">Repeat</keyword>
<dbReference type="GeneID" id="70237483"/>
<dbReference type="PANTHER" id="PTHR22872">
    <property type="entry name" value="BTK-BINDING PROTEIN-RELATED"/>
    <property type="match status" value="1"/>
</dbReference>
<proteinExistence type="predicted"/>
<reference evidence="5" key="2">
    <citation type="submission" date="2021-01" db="EMBL/GenBank/DDBJ databases">
        <authorList>
            <person name="Schikora-Tamarit M.A."/>
        </authorList>
    </citation>
    <scope>NUCLEOTIDE SEQUENCE</scope>
    <source>
        <strain evidence="5">CBS6075</strain>
    </source>
</reference>
<dbReference type="InterPro" id="IPR000408">
    <property type="entry name" value="Reg_chr_condens"/>
</dbReference>
<evidence type="ECO:0000256" key="1">
    <source>
        <dbReference type="ARBA" id="ARBA00022737"/>
    </source>
</evidence>
<name>A0A9P8T1U0_9ASCO</name>
<keyword evidence="6" id="KW-1185">Reference proteome</keyword>
<evidence type="ECO:0000259" key="4">
    <source>
        <dbReference type="PROSITE" id="PS50097"/>
    </source>
</evidence>
<feature type="region of interest" description="Disordered" evidence="3">
    <location>
        <begin position="14"/>
        <end position="34"/>
    </location>
</feature>
<accession>A0A9P8T1U0</accession>
<feature type="region of interest" description="Disordered" evidence="3">
    <location>
        <begin position="1292"/>
        <end position="1316"/>
    </location>
</feature>
<dbReference type="Proteomes" id="UP000769157">
    <property type="component" value="Unassembled WGS sequence"/>
</dbReference>
<dbReference type="OrthoDB" id="1893551at2759"/>
<dbReference type="InterPro" id="IPR000210">
    <property type="entry name" value="BTB/POZ_dom"/>
</dbReference>
<evidence type="ECO:0000313" key="5">
    <source>
        <dbReference type="EMBL" id="KAH3662270.1"/>
    </source>
</evidence>
<feature type="compositionally biased region" description="Basic residues" evidence="3">
    <location>
        <begin position="1373"/>
        <end position="1387"/>
    </location>
</feature>
<comment type="caution">
    <text evidence="5">The sequence shown here is derived from an EMBL/GenBank/DDBJ whole genome shotgun (WGS) entry which is preliminary data.</text>
</comment>
<dbReference type="PANTHER" id="PTHR22872:SF2">
    <property type="entry name" value="INHIBITOR OF BRUTON TYROSINE KINASE"/>
    <property type="match status" value="1"/>
</dbReference>
<gene>
    <name evidence="5" type="ORF">OGAPHI_005519</name>
</gene>
<feature type="region of interest" description="Disordered" evidence="3">
    <location>
        <begin position="1170"/>
        <end position="1266"/>
    </location>
</feature>
<evidence type="ECO:0000313" key="6">
    <source>
        <dbReference type="Proteomes" id="UP000769157"/>
    </source>
</evidence>
<dbReference type="InterPro" id="IPR009091">
    <property type="entry name" value="RCC1/BLIP-II"/>
</dbReference>
<dbReference type="Gene3D" id="3.30.710.10">
    <property type="entry name" value="Potassium Channel Kv1.1, Chain A"/>
    <property type="match status" value="1"/>
</dbReference>
<organism evidence="5 6">
    <name type="scientific">Ogataea philodendri</name>
    <dbReference type="NCBI Taxonomy" id="1378263"/>
    <lineage>
        <taxon>Eukaryota</taxon>
        <taxon>Fungi</taxon>
        <taxon>Dikarya</taxon>
        <taxon>Ascomycota</taxon>
        <taxon>Saccharomycotina</taxon>
        <taxon>Pichiomycetes</taxon>
        <taxon>Pichiales</taxon>
        <taxon>Pichiaceae</taxon>
        <taxon>Ogataea</taxon>
    </lineage>
</organism>
<feature type="compositionally biased region" description="Basic residues" evidence="3">
    <location>
        <begin position="1404"/>
        <end position="1415"/>
    </location>
</feature>
<dbReference type="PROSITE" id="PS50097">
    <property type="entry name" value="BTB"/>
    <property type="match status" value="1"/>
</dbReference>
<feature type="compositionally biased region" description="Polar residues" evidence="3">
    <location>
        <begin position="1292"/>
        <end position="1315"/>
    </location>
</feature>
<dbReference type="Gene3D" id="2.130.10.30">
    <property type="entry name" value="Regulator of chromosome condensation 1/beta-lactamase-inhibitor protein II"/>
    <property type="match status" value="1"/>
</dbReference>
<feature type="compositionally biased region" description="Polar residues" evidence="3">
    <location>
        <begin position="1226"/>
        <end position="1254"/>
    </location>
</feature>
<dbReference type="PROSITE" id="PS50012">
    <property type="entry name" value="RCC1_3"/>
    <property type="match status" value="1"/>
</dbReference>
<dbReference type="SUPFAM" id="SSF50985">
    <property type="entry name" value="RCC1/BLIP-II"/>
    <property type="match status" value="1"/>
</dbReference>
<dbReference type="InterPro" id="IPR036770">
    <property type="entry name" value="Ankyrin_rpt-contain_sf"/>
</dbReference>
<dbReference type="SUPFAM" id="SSF48403">
    <property type="entry name" value="Ankyrin repeat"/>
    <property type="match status" value="1"/>
</dbReference>
<dbReference type="EMBL" id="JAEUBE010000378">
    <property type="protein sequence ID" value="KAH3662270.1"/>
    <property type="molecule type" value="Genomic_DNA"/>
</dbReference>
<dbReference type="Pfam" id="PF13540">
    <property type="entry name" value="RCC1_2"/>
    <property type="match status" value="1"/>
</dbReference>
<dbReference type="Gene3D" id="1.25.40.20">
    <property type="entry name" value="Ankyrin repeat-containing domain"/>
    <property type="match status" value="1"/>
</dbReference>
<dbReference type="RefSeq" id="XP_046059359.1">
    <property type="nucleotide sequence ID" value="XM_046206712.1"/>
</dbReference>